<keyword evidence="7" id="KW-1185">Reference proteome</keyword>
<proteinExistence type="predicted"/>
<feature type="transmembrane region" description="Helical" evidence="5">
    <location>
        <begin position="20"/>
        <end position="39"/>
    </location>
</feature>
<sequence length="344" mass="38803">MVQFTPIRGFVNTPVSKSVCIASTVVALLVSIVQVKYLFNLQIDPFIIEYSQYWRIATYSITVINESDFMLCIFLWFSYKILERFFGSRKYLSLIVIFSLYNALICFIFMSFGQIIASISMDFIRPYLGLSDVTGWYDGGFFNKVIPGPLGVVSSLYVCYGKFIPVSYRFNIVLSIPNKRSPEDQEDEEGIDIGSHIADSQPSRMGKVLTLNNHVQIHILYTLLMLNHGIQSIIPCVVGLFLGKLYVNELLPGSKWVLPKVVYKLFVGPTSLFANLYTSFSSSLSGGYDRLSNSVTSDTLANSQLLEDEHEETLDELRSNNGVVIRAETPVRPLGTQFLDTFRT</sequence>
<gene>
    <name evidence="6" type="primary">DSC2</name>
    <name evidence="6" type="ORF">CAAN4_H06524</name>
</gene>
<dbReference type="InterPro" id="IPR035952">
    <property type="entry name" value="Rhomboid-like_sf"/>
</dbReference>
<protein>
    <submittedName>
        <fullName evidence="6">DSC E3 ubiquitin ligase complex subunit 2</fullName>
    </submittedName>
</protein>
<keyword evidence="4 5" id="KW-0472">Membrane</keyword>
<feature type="transmembrane region" description="Helical" evidence="5">
    <location>
        <begin position="91"/>
        <end position="121"/>
    </location>
</feature>
<evidence type="ECO:0000313" key="7">
    <source>
        <dbReference type="Proteomes" id="UP001497600"/>
    </source>
</evidence>
<evidence type="ECO:0000313" key="6">
    <source>
        <dbReference type="EMBL" id="CAK7920785.1"/>
    </source>
</evidence>
<organism evidence="6 7">
    <name type="scientific">[Candida] anglica</name>
    <dbReference type="NCBI Taxonomy" id="148631"/>
    <lineage>
        <taxon>Eukaryota</taxon>
        <taxon>Fungi</taxon>
        <taxon>Dikarya</taxon>
        <taxon>Ascomycota</taxon>
        <taxon>Saccharomycotina</taxon>
        <taxon>Pichiomycetes</taxon>
        <taxon>Debaryomycetaceae</taxon>
        <taxon>Kurtzmaniella</taxon>
    </lineage>
</organism>
<evidence type="ECO:0000256" key="1">
    <source>
        <dbReference type="ARBA" id="ARBA00004141"/>
    </source>
</evidence>
<reference evidence="6 7" key="1">
    <citation type="submission" date="2024-01" db="EMBL/GenBank/DDBJ databases">
        <authorList>
            <consortium name="Genoscope - CEA"/>
            <person name="William W."/>
        </authorList>
    </citation>
    <scope>NUCLEOTIDE SEQUENCE [LARGE SCALE GENOMIC DNA]</scope>
    <source>
        <strain evidence="6 7">29B2s-10</strain>
    </source>
</reference>
<dbReference type="Gene3D" id="1.20.1540.10">
    <property type="entry name" value="Rhomboid-like"/>
    <property type="match status" value="1"/>
</dbReference>
<evidence type="ECO:0000256" key="4">
    <source>
        <dbReference type="ARBA" id="ARBA00023136"/>
    </source>
</evidence>
<dbReference type="Proteomes" id="UP001497600">
    <property type="component" value="Chromosome H"/>
</dbReference>
<comment type="subcellular location">
    <subcellularLocation>
        <location evidence="1">Membrane</location>
        <topology evidence="1">Multi-pass membrane protein</topology>
    </subcellularLocation>
</comment>
<evidence type="ECO:0000256" key="3">
    <source>
        <dbReference type="ARBA" id="ARBA00022989"/>
    </source>
</evidence>
<keyword evidence="2 5" id="KW-0812">Transmembrane</keyword>
<dbReference type="SUPFAM" id="SSF144091">
    <property type="entry name" value="Rhomboid-like"/>
    <property type="match status" value="1"/>
</dbReference>
<name>A0ABP0EJS0_9ASCO</name>
<keyword evidence="3 5" id="KW-1133">Transmembrane helix</keyword>
<evidence type="ECO:0000256" key="2">
    <source>
        <dbReference type="ARBA" id="ARBA00022692"/>
    </source>
</evidence>
<evidence type="ECO:0000256" key="5">
    <source>
        <dbReference type="SAM" id="Phobius"/>
    </source>
</evidence>
<dbReference type="EMBL" id="OZ004260">
    <property type="protein sequence ID" value="CAK7920785.1"/>
    <property type="molecule type" value="Genomic_DNA"/>
</dbReference>
<accession>A0ABP0EJS0</accession>
<feature type="transmembrane region" description="Helical" evidence="5">
    <location>
        <begin position="59"/>
        <end position="79"/>
    </location>
</feature>